<feature type="transmembrane region" description="Helical" evidence="2">
    <location>
        <begin position="698"/>
        <end position="715"/>
    </location>
</feature>
<feature type="transmembrane region" description="Helical" evidence="2">
    <location>
        <begin position="275"/>
        <end position="301"/>
    </location>
</feature>
<comment type="caution">
    <text evidence="3">The sequence shown here is derived from an EMBL/GenBank/DDBJ whole genome shotgun (WGS) entry which is preliminary data.</text>
</comment>
<feature type="transmembrane region" description="Helical" evidence="2">
    <location>
        <begin position="802"/>
        <end position="826"/>
    </location>
</feature>
<name>A0A7J6P242_PEROL</name>
<keyword evidence="2" id="KW-0472">Membrane</keyword>
<organism evidence="3 4">
    <name type="scientific">Perkinsus olseni</name>
    <name type="common">Perkinsus atlanticus</name>
    <dbReference type="NCBI Taxonomy" id="32597"/>
    <lineage>
        <taxon>Eukaryota</taxon>
        <taxon>Sar</taxon>
        <taxon>Alveolata</taxon>
        <taxon>Perkinsozoa</taxon>
        <taxon>Perkinsea</taxon>
        <taxon>Perkinsida</taxon>
        <taxon>Perkinsidae</taxon>
        <taxon>Perkinsus</taxon>
    </lineage>
</organism>
<dbReference type="InterPro" id="IPR036259">
    <property type="entry name" value="MFS_trans_sf"/>
</dbReference>
<feature type="transmembrane region" description="Helical" evidence="2">
    <location>
        <begin position="1083"/>
        <end position="1104"/>
    </location>
</feature>
<feature type="transmembrane region" description="Helical" evidence="2">
    <location>
        <begin position="1390"/>
        <end position="1411"/>
    </location>
</feature>
<feature type="transmembrane region" description="Helical" evidence="2">
    <location>
        <begin position="957"/>
        <end position="981"/>
    </location>
</feature>
<feature type="transmembrane region" description="Helical" evidence="2">
    <location>
        <begin position="1445"/>
        <end position="1465"/>
    </location>
</feature>
<dbReference type="OrthoDB" id="10595011at2759"/>
<feature type="transmembrane region" description="Helical" evidence="2">
    <location>
        <begin position="143"/>
        <end position="163"/>
    </location>
</feature>
<gene>
    <name evidence="3" type="ORF">FOZ60_001010</name>
</gene>
<feature type="transmembrane region" description="Helical" evidence="2">
    <location>
        <begin position="1149"/>
        <end position="1169"/>
    </location>
</feature>
<feature type="transmembrane region" description="Helical" evidence="2">
    <location>
        <begin position="1529"/>
        <end position="1551"/>
    </location>
</feature>
<feature type="transmembrane region" description="Helical" evidence="2">
    <location>
        <begin position="926"/>
        <end position="945"/>
    </location>
</feature>
<feature type="region of interest" description="Disordered" evidence="1">
    <location>
        <begin position="572"/>
        <end position="617"/>
    </location>
</feature>
<keyword evidence="2" id="KW-0812">Transmembrane</keyword>
<feature type="transmembrane region" description="Helical" evidence="2">
    <location>
        <begin position="432"/>
        <end position="451"/>
    </location>
</feature>
<feature type="transmembrane region" description="Helical" evidence="2">
    <location>
        <begin position="891"/>
        <end position="914"/>
    </location>
</feature>
<protein>
    <submittedName>
        <fullName evidence="3">Uncharacterized protein</fullName>
    </submittedName>
</protein>
<feature type="transmembrane region" description="Helical" evidence="2">
    <location>
        <begin position="364"/>
        <end position="383"/>
    </location>
</feature>
<dbReference type="SUPFAM" id="SSF103473">
    <property type="entry name" value="MFS general substrate transporter"/>
    <property type="match status" value="3"/>
</dbReference>
<feature type="transmembrane region" description="Helical" evidence="2">
    <location>
        <begin position="1356"/>
        <end position="1381"/>
    </location>
</feature>
<evidence type="ECO:0000256" key="2">
    <source>
        <dbReference type="SAM" id="Phobius"/>
    </source>
</evidence>
<feature type="transmembrane region" description="Helical" evidence="2">
    <location>
        <begin position="838"/>
        <end position="857"/>
    </location>
</feature>
<feature type="transmembrane region" description="Helical" evidence="2">
    <location>
        <begin position="479"/>
        <end position="498"/>
    </location>
</feature>
<evidence type="ECO:0000313" key="3">
    <source>
        <dbReference type="EMBL" id="KAF4689907.1"/>
    </source>
</evidence>
<feature type="transmembrane region" description="Helical" evidence="2">
    <location>
        <begin position="671"/>
        <end position="691"/>
    </location>
</feature>
<dbReference type="Proteomes" id="UP000541610">
    <property type="component" value="Unassembled WGS sequence"/>
</dbReference>
<evidence type="ECO:0000256" key="1">
    <source>
        <dbReference type="SAM" id="MobiDB-lite"/>
    </source>
</evidence>
<feature type="transmembrane region" description="Helical" evidence="2">
    <location>
        <begin position="175"/>
        <end position="197"/>
    </location>
</feature>
<dbReference type="EMBL" id="JABANP010000112">
    <property type="protein sequence ID" value="KAF4689907.1"/>
    <property type="molecule type" value="Genomic_DNA"/>
</dbReference>
<feature type="compositionally biased region" description="Polar residues" evidence="1">
    <location>
        <begin position="20"/>
        <end position="29"/>
    </location>
</feature>
<feature type="transmembrane region" description="Helical" evidence="2">
    <location>
        <begin position="632"/>
        <end position="651"/>
    </location>
</feature>
<feature type="transmembrane region" description="Helical" evidence="2">
    <location>
        <begin position="1300"/>
        <end position="1322"/>
    </location>
</feature>
<feature type="transmembrane region" description="Helical" evidence="2">
    <location>
        <begin position="398"/>
        <end position="420"/>
    </location>
</feature>
<accession>A0A7J6P242</accession>
<feature type="transmembrane region" description="Helical" evidence="2">
    <location>
        <begin position="108"/>
        <end position="131"/>
    </location>
</feature>
<feature type="region of interest" description="Disordered" evidence="1">
    <location>
        <begin position="1"/>
        <end position="29"/>
    </location>
</feature>
<feature type="compositionally biased region" description="Polar residues" evidence="1">
    <location>
        <begin position="600"/>
        <end position="617"/>
    </location>
</feature>
<evidence type="ECO:0000313" key="4">
    <source>
        <dbReference type="Proteomes" id="UP000541610"/>
    </source>
</evidence>
<proteinExistence type="predicted"/>
<feature type="transmembrane region" description="Helical" evidence="2">
    <location>
        <begin position="727"/>
        <end position="754"/>
    </location>
</feature>
<feature type="transmembrane region" description="Helical" evidence="2">
    <location>
        <begin position="313"/>
        <end position="332"/>
    </location>
</feature>
<sequence>MTSPTTDISPKGPAGVPNNRRVSLSESNSTGAAAAAAPNHMSWVNQHHYHRASKSSAVSAPLYESKAAAFTSHVVPEGSGSPFGVAQLFLEAGMRAAFMIEASVYGNMAYLAHFIIFAVEVPISLLMAPMVYRWFELHTQAKFLSSLGALSTVLYVYQLAYAVNYPENTVDNSPMYVAAAVLLGMLYPLVEITNYAIIGRCGYFKCRDPTRPTNPLDIAPLPEDGHHHHPNNRHHGLLGETLSLVGGIAAADPVQTTWHNDIEFKRALGKVLSKFFGVYFALFAVSGVIIWATGAILLRNISVSSTLDDRRSAFFWLLALFPLAGMFIFHMVPPCPRSDVIPGTPPPVTSPLNSVAFVVKHKTFLIIMPLIVVGGMVDAYFYGEFTLFVATPYLGQRAIPFLIGCLFFTQGLASWAYGMLVYKGHLRRRMTILIGAAALSSFFVFRILLFYTNRGIIENFRQDPSSPDKWRKNQDPTPWEFTMVFALTILLAMGRAAYDSQIPAVLYHHYQLTEFHVIAVGNYKAYRSVGSSFINALDLWALDKVKGIYSDERTFPTTSVVLLVLHRRRGAVRQHQQQQSRRDLSTVSDHPAAEPPSAGLYTNQRRSSGGHRNSLDRTSSSARIGEYEDATYWVKLVLFIGAAKLFIEASLRASQFLEVAVIGRFSYTGRLIMYGAEILTYYFIPILYRWFEVHSQAKYLLFIGGFGTVTYVYYMTDSYGPPAWGPGGIACYIIALTMVGVIYPLSSIGAIALVGRSAYYRVHDPTTKADGILRRPSILTSEGGQRMNDSENPLGRNLARFYGIYFGSYAGAGVLLIILGLLLLQLPKQLDLGEYKGLAFWSLGMVSLVGTFLYLGIPPCPRSDVIPGSPVPCVSPWRTFIFPIAHRRFRVYALLLVVCGMVEAYGYVDFVMYISTPRIGPRASSLVTGFALFIDGLVAFMYGWLVYRGFCSLRTVVLLGAIALVLAMAYCAALSAAVMVYSGEGGGKSSSSSILGLNYTRVPDGPERWIEIDDVEVYDYFVVALCIILVALGLLPYKAHLSSVTQQIYQPTPYHLQVSAHLKGLRSLGFMVQMGVDNLISSYYGISQTSNFIAALVILATMSTYKDSSYWLKTVFALAVAKAFVEAGLRSAYVNEVSAFGGSAFFRGFLMLIIEVVVCWMCPMVHRWFELHTAVKYLLFIGGIGAAVHVYYLVLGTALSSFSRVGYISACVTAALLYPLDSVASYVIIGRSAYFCCRDPTRTGASEETLARSNFREMLSKNLSWFYGIYFSSYFGAGIINMILGSLYSAIRSEDESLSYLMLAFWLSGMLSLTGAFLYLAIPPCPRTDAIPGTPAPQTSPIQTAIFPVRAKQYRLFAPLLLACGMIFTGFSAIAFALVLYKITCCRKRLVIFLGTFLLVTGLVTFSIYVISLDNNAPAGSFIKPNYQPRPSSPEKWDKIGDPTALDYALVLTLLGVIAAGVSAYQSQIPAIVNTMYQETEYHLMANANFKGLRSAGYALQLALSFWVYPSVETERQQLSSTTRLISPVVIIGSILLAYWPLCASCIWSALPMARDRGNSVVVRDS</sequence>
<keyword evidence="2" id="KW-1133">Transmembrane helix</keyword>
<reference evidence="3 4" key="1">
    <citation type="submission" date="2020-04" db="EMBL/GenBank/DDBJ databases">
        <title>Perkinsus olseni comparative genomics.</title>
        <authorList>
            <person name="Bogema D.R."/>
        </authorList>
    </citation>
    <scope>NUCLEOTIDE SEQUENCE [LARGE SCALE GENOMIC DNA]</scope>
    <source>
        <strain evidence="3">00978-12</strain>
    </source>
</reference>
<feature type="transmembrane region" description="Helical" evidence="2">
    <location>
        <begin position="1265"/>
        <end position="1288"/>
    </location>
</feature>
<feature type="transmembrane region" description="Helical" evidence="2">
    <location>
        <begin position="1175"/>
        <end position="1195"/>
    </location>
</feature>
<feature type="transmembrane region" description="Helical" evidence="2">
    <location>
        <begin position="1017"/>
        <end position="1037"/>
    </location>
</feature>